<proteinExistence type="predicted"/>
<sequence>MQKGRFGTGEGEKFYCLPAVRGLLDGSIPGNFWSVDNFFSLAHYPIGINLIHSCGRTTQE</sequence>
<protein>
    <submittedName>
        <fullName evidence="1">Uncharacterized protein</fullName>
    </submittedName>
</protein>
<dbReference type="EMBL" id="FZOQ01000019">
    <property type="protein sequence ID" value="SNS98441.1"/>
    <property type="molecule type" value="Genomic_DNA"/>
</dbReference>
<gene>
    <name evidence="1" type="ORF">SAMN06296052_11969</name>
</gene>
<evidence type="ECO:0000313" key="2">
    <source>
        <dbReference type="Proteomes" id="UP000198432"/>
    </source>
</evidence>
<keyword evidence="2" id="KW-1185">Reference proteome</keyword>
<accession>A0A239IXU7</accession>
<reference evidence="2" key="1">
    <citation type="submission" date="2017-06" db="EMBL/GenBank/DDBJ databases">
        <authorList>
            <person name="Varghese N."/>
            <person name="Submissions S."/>
        </authorList>
    </citation>
    <scope>NUCLEOTIDE SEQUENCE [LARGE SCALE GENOMIC DNA]</scope>
    <source>
        <strain evidence="2">NKM1</strain>
    </source>
</reference>
<dbReference type="AlphaFoldDB" id="A0A239IXU7"/>
<dbReference type="Proteomes" id="UP000198432">
    <property type="component" value="Unassembled WGS sequence"/>
</dbReference>
<organism evidence="1 2">
    <name type="scientific">Pontibacter ummariensis</name>
    <dbReference type="NCBI Taxonomy" id="1610492"/>
    <lineage>
        <taxon>Bacteria</taxon>
        <taxon>Pseudomonadati</taxon>
        <taxon>Bacteroidota</taxon>
        <taxon>Cytophagia</taxon>
        <taxon>Cytophagales</taxon>
        <taxon>Hymenobacteraceae</taxon>
        <taxon>Pontibacter</taxon>
    </lineage>
</organism>
<evidence type="ECO:0000313" key="1">
    <source>
        <dbReference type="EMBL" id="SNS98441.1"/>
    </source>
</evidence>
<name>A0A239IXU7_9BACT</name>